<comment type="caution">
    <text evidence="8">The sequence shown here is derived from an EMBL/GenBank/DDBJ whole genome shotgun (WGS) entry which is preliminary data.</text>
</comment>
<reference evidence="8 9" key="1">
    <citation type="submission" date="2020-09" db="EMBL/GenBank/DDBJ databases">
        <title>Roseomonas.</title>
        <authorList>
            <person name="Zhu W."/>
        </authorList>
    </citation>
    <scope>NUCLEOTIDE SEQUENCE [LARGE SCALE GENOMIC DNA]</scope>
    <source>
        <strain evidence="8 9">1311</strain>
    </source>
</reference>
<feature type="transmembrane region" description="Helical" evidence="6">
    <location>
        <begin position="144"/>
        <end position="166"/>
    </location>
</feature>
<dbReference type="SUPFAM" id="SSF103473">
    <property type="entry name" value="MFS general substrate transporter"/>
    <property type="match status" value="1"/>
</dbReference>
<feature type="transmembrane region" description="Helical" evidence="6">
    <location>
        <begin position="378"/>
        <end position="396"/>
    </location>
</feature>
<feature type="domain" description="Major facilitator superfamily (MFS) profile" evidence="7">
    <location>
        <begin position="24"/>
        <end position="520"/>
    </location>
</feature>
<evidence type="ECO:0000313" key="8">
    <source>
        <dbReference type="EMBL" id="MBO1077130.1"/>
    </source>
</evidence>
<comment type="subcellular location">
    <subcellularLocation>
        <location evidence="1">Membrane</location>
        <topology evidence="1">Multi-pass membrane protein</topology>
    </subcellularLocation>
</comment>
<protein>
    <submittedName>
        <fullName evidence="8">MFS transporter</fullName>
    </submittedName>
</protein>
<dbReference type="RefSeq" id="WP_207451022.1">
    <property type="nucleotide sequence ID" value="NZ_CP061092.1"/>
</dbReference>
<dbReference type="Gene3D" id="1.20.1250.20">
    <property type="entry name" value="MFS general substrate transporter like domains"/>
    <property type="match status" value="1"/>
</dbReference>
<evidence type="ECO:0000256" key="4">
    <source>
        <dbReference type="ARBA" id="ARBA00022989"/>
    </source>
</evidence>
<sequence>MSATVAAPAAAPSGATPSTHPLVGIAAVLLGAVISTLYGRITSLGLADIRGAVHAGFDEGAWIPTAATVAQMFIGPPAAWLGMVLGVRRVLMASAIIFGIASALIPFSPNLETLLFGQVVAGLACGTFIPLAIGFVIRNLPPAWWPYGIAAYGLNLELSLNIPASLEGFYLDQLSWRWIFWQGALLAAPMVACVAYGMPRQPVDKLGARMGDGWGMLHASIGFSLVYAALDQGNRLDWLNSGLICGLLAGGTVMIAAFIVREVTAPNPWLRPSLLLDRNLVLIAGLLVLYRFVLLATALLIPQYLTTVQDFRSLQVGRVLIWVALPQFLLAPLIAALLTRVDPRIVFAAGMTAIGVACLMCTQITGTWQTGEFLPSQILQACGQSMALISLVLFAVRNMRPADALALGTILQTSRLLGGELGSAFMQTYLRVAEQANSYLLGLHVQSGSGLVQERLAKLTAAFIARASSAVEAPSQAVSALSLQVRQQATILAIADGFTVAALAVILALVLSSLLRPSSGSR</sequence>
<dbReference type="PROSITE" id="PS50850">
    <property type="entry name" value="MFS"/>
    <property type="match status" value="1"/>
</dbReference>
<keyword evidence="5 6" id="KW-0472">Membrane</keyword>
<keyword evidence="2" id="KW-0813">Transport</keyword>
<evidence type="ECO:0000256" key="1">
    <source>
        <dbReference type="ARBA" id="ARBA00004141"/>
    </source>
</evidence>
<keyword evidence="9" id="KW-1185">Reference proteome</keyword>
<dbReference type="InterPro" id="IPR036259">
    <property type="entry name" value="MFS_trans_sf"/>
</dbReference>
<evidence type="ECO:0000256" key="3">
    <source>
        <dbReference type="ARBA" id="ARBA00022692"/>
    </source>
</evidence>
<feature type="transmembrane region" description="Helical" evidence="6">
    <location>
        <begin position="210"/>
        <end position="229"/>
    </location>
</feature>
<feature type="transmembrane region" description="Helical" evidence="6">
    <location>
        <begin position="22"/>
        <end position="41"/>
    </location>
</feature>
<feature type="transmembrane region" description="Helical" evidence="6">
    <location>
        <begin position="90"/>
        <end position="108"/>
    </location>
</feature>
<feature type="transmembrane region" description="Helical" evidence="6">
    <location>
        <begin position="491"/>
        <end position="515"/>
    </location>
</feature>
<dbReference type="Proteomes" id="UP001518990">
    <property type="component" value="Unassembled WGS sequence"/>
</dbReference>
<evidence type="ECO:0000256" key="6">
    <source>
        <dbReference type="SAM" id="Phobius"/>
    </source>
</evidence>
<feature type="transmembrane region" description="Helical" evidence="6">
    <location>
        <begin position="114"/>
        <end position="137"/>
    </location>
</feature>
<feature type="transmembrane region" description="Helical" evidence="6">
    <location>
        <begin position="61"/>
        <end position="83"/>
    </location>
</feature>
<feature type="transmembrane region" description="Helical" evidence="6">
    <location>
        <begin position="178"/>
        <end position="198"/>
    </location>
</feature>
<evidence type="ECO:0000259" key="7">
    <source>
        <dbReference type="PROSITE" id="PS50850"/>
    </source>
</evidence>
<feature type="transmembrane region" description="Helical" evidence="6">
    <location>
        <begin position="241"/>
        <end position="260"/>
    </location>
</feature>
<dbReference type="PANTHER" id="PTHR42718:SF9">
    <property type="entry name" value="MAJOR FACILITATOR SUPERFAMILY MULTIDRUG TRANSPORTER MFSC"/>
    <property type="match status" value="1"/>
</dbReference>
<evidence type="ECO:0000313" key="9">
    <source>
        <dbReference type="Proteomes" id="UP001518990"/>
    </source>
</evidence>
<keyword evidence="4 6" id="KW-1133">Transmembrane helix</keyword>
<accession>A0ABS3KI61</accession>
<gene>
    <name evidence="8" type="ORF">IAI60_21205</name>
</gene>
<dbReference type="PANTHER" id="PTHR42718">
    <property type="entry name" value="MAJOR FACILITATOR SUPERFAMILY MULTIDRUG TRANSPORTER MFSC"/>
    <property type="match status" value="1"/>
</dbReference>
<proteinExistence type="predicted"/>
<keyword evidence="3 6" id="KW-0812">Transmembrane</keyword>
<feature type="transmembrane region" description="Helical" evidence="6">
    <location>
        <begin position="319"/>
        <end position="338"/>
    </location>
</feature>
<name>A0ABS3KI61_9PROT</name>
<evidence type="ECO:0000256" key="5">
    <source>
        <dbReference type="ARBA" id="ARBA00023136"/>
    </source>
</evidence>
<dbReference type="EMBL" id="JACTNF010000043">
    <property type="protein sequence ID" value="MBO1077130.1"/>
    <property type="molecule type" value="Genomic_DNA"/>
</dbReference>
<feature type="transmembrane region" description="Helical" evidence="6">
    <location>
        <begin position="345"/>
        <end position="366"/>
    </location>
</feature>
<organism evidence="8 9">
    <name type="scientific">Roseomonas marmotae</name>
    <dbReference type="NCBI Taxonomy" id="2768161"/>
    <lineage>
        <taxon>Bacteria</taxon>
        <taxon>Pseudomonadati</taxon>
        <taxon>Pseudomonadota</taxon>
        <taxon>Alphaproteobacteria</taxon>
        <taxon>Acetobacterales</taxon>
        <taxon>Roseomonadaceae</taxon>
        <taxon>Roseomonas</taxon>
    </lineage>
</organism>
<feature type="transmembrane region" description="Helical" evidence="6">
    <location>
        <begin position="280"/>
        <end position="299"/>
    </location>
</feature>
<evidence type="ECO:0000256" key="2">
    <source>
        <dbReference type="ARBA" id="ARBA00022448"/>
    </source>
</evidence>
<dbReference type="Pfam" id="PF07690">
    <property type="entry name" value="MFS_1"/>
    <property type="match status" value="1"/>
</dbReference>
<dbReference type="InterPro" id="IPR011701">
    <property type="entry name" value="MFS"/>
</dbReference>
<dbReference type="InterPro" id="IPR020846">
    <property type="entry name" value="MFS_dom"/>
</dbReference>